<dbReference type="Proteomes" id="UP001629113">
    <property type="component" value="Unassembled WGS sequence"/>
</dbReference>
<dbReference type="InterPro" id="IPR044861">
    <property type="entry name" value="IPNS-like_FE2OG_OXY"/>
</dbReference>
<dbReference type="InterPro" id="IPR027443">
    <property type="entry name" value="IPNS-like_sf"/>
</dbReference>
<keyword evidence="4" id="KW-1185">Reference proteome</keyword>
<comment type="similarity">
    <text evidence="1">Belongs to the iron/ascorbate-dependent oxidoreductase family.</text>
</comment>
<accession>A0ABR4PRY6</accession>
<evidence type="ECO:0000256" key="1">
    <source>
        <dbReference type="ARBA" id="ARBA00008056"/>
    </source>
</evidence>
<protein>
    <submittedName>
        <fullName evidence="3">Gibberellin 3-beta</fullName>
    </submittedName>
</protein>
<gene>
    <name evidence="3" type="ORF">PVAG01_02708</name>
</gene>
<sequence>MSSPFLSPVSTNPQPEVPKWIPPAPTNLITEWADLHTIELSLLDSPDPGVVENLIATTKLAIKEDGFLFLTNYGVSIEQLHRQFDLAQYTHANISHEDKEKLLWDPSAGTFAGFKPRYGWKRETGSFDGIEQFNFYSPEFADHSRVPTCLQPFMGEITAFCDYLMNSVNRRLLKLLSIVLELPEDYLWDNVQSHDGLVGEGYFRHALFYPLEGEHKRAMNGVRMYGHTDYGTTTLLFSVPVTALQIWTKENKWKYVPYKPGALVINLGETLEVISGGHFKATLHKVAEPPEDQQHERRLSLVFFNGSTGSMRLKPAMESPLLQREGFVMKQGVFTNFKKLIDSGMAVPTNKEWREANVRTRLQIAPEEKIGGVKEIDGVKYGEDIILGVPVTIPI</sequence>
<dbReference type="Gene3D" id="2.60.120.330">
    <property type="entry name" value="B-lactam Antibiotic, Isopenicillin N Synthase, Chain"/>
    <property type="match status" value="1"/>
</dbReference>
<name>A0ABR4PRY6_9HELO</name>
<feature type="domain" description="Isopenicillin N synthase-like Fe(2+) 2OG dioxygenase" evidence="2">
    <location>
        <begin position="215"/>
        <end position="305"/>
    </location>
</feature>
<reference evidence="3 4" key="1">
    <citation type="submission" date="2024-06" db="EMBL/GenBank/DDBJ databases">
        <title>Complete genome of Phlyctema vagabunda strain 19-DSS-EL-015.</title>
        <authorList>
            <person name="Fiorenzani C."/>
        </authorList>
    </citation>
    <scope>NUCLEOTIDE SEQUENCE [LARGE SCALE GENOMIC DNA]</scope>
    <source>
        <strain evidence="3 4">19-DSS-EL-015</strain>
    </source>
</reference>
<evidence type="ECO:0000313" key="3">
    <source>
        <dbReference type="EMBL" id="KAL3425917.1"/>
    </source>
</evidence>
<dbReference type="PRINTS" id="PR00682">
    <property type="entry name" value="IPNSYNTHASE"/>
</dbReference>
<dbReference type="InterPro" id="IPR050231">
    <property type="entry name" value="Iron_ascorbate_oxido_reductase"/>
</dbReference>
<organism evidence="3 4">
    <name type="scientific">Phlyctema vagabunda</name>
    <dbReference type="NCBI Taxonomy" id="108571"/>
    <lineage>
        <taxon>Eukaryota</taxon>
        <taxon>Fungi</taxon>
        <taxon>Dikarya</taxon>
        <taxon>Ascomycota</taxon>
        <taxon>Pezizomycotina</taxon>
        <taxon>Leotiomycetes</taxon>
        <taxon>Helotiales</taxon>
        <taxon>Dermateaceae</taxon>
        <taxon>Phlyctema</taxon>
    </lineage>
</organism>
<comment type="caution">
    <text evidence="3">The sequence shown here is derived from an EMBL/GenBank/DDBJ whole genome shotgun (WGS) entry which is preliminary data.</text>
</comment>
<evidence type="ECO:0000313" key="4">
    <source>
        <dbReference type="Proteomes" id="UP001629113"/>
    </source>
</evidence>
<proteinExistence type="inferred from homology"/>
<dbReference type="SUPFAM" id="SSF51197">
    <property type="entry name" value="Clavaminate synthase-like"/>
    <property type="match status" value="1"/>
</dbReference>
<dbReference type="Pfam" id="PF03171">
    <property type="entry name" value="2OG-FeII_Oxy"/>
    <property type="match status" value="1"/>
</dbReference>
<evidence type="ECO:0000259" key="2">
    <source>
        <dbReference type="Pfam" id="PF03171"/>
    </source>
</evidence>
<dbReference type="EMBL" id="JBFCZG010000002">
    <property type="protein sequence ID" value="KAL3425917.1"/>
    <property type="molecule type" value="Genomic_DNA"/>
</dbReference>
<dbReference type="PANTHER" id="PTHR47990">
    <property type="entry name" value="2-OXOGLUTARATE (2OG) AND FE(II)-DEPENDENT OXYGENASE SUPERFAMILY PROTEIN-RELATED"/>
    <property type="match status" value="1"/>
</dbReference>